<dbReference type="AlphaFoldDB" id="A0A8K0L5T4"/>
<dbReference type="InterPro" id="IPR002877">
    <property type="entry name" value="RNA_MeTrfase_FtsJ_dom"/>
</dbReference>
<evidence type="ECO:0000313" key="3">
    <source>
        <dbReference type="Proteomes" id="UP000809789"/>
    </source>
</evidence>
<reference evidence="2" key="1">
    <citation type="submission" date="2021-07" db="EMBL/GenBank/DDBJ databases">
        <title>Elsinoe batatas strain:CRI-CJ2 Genome sequencing and assembly.</title>
        <authorList>
            <person name="Huang L."/>
        </authorList>
    </citation>
    <scope>NUCLEOTIDE SEQUENCE</scope>
    <source>
        <strain evidence="2">CRI-CJ2</strain>
    </source>
</reference>
<protein>
    <recommendedName>
        <fullName evidence="1">Ribosomal RNA methyltransferase FtsJ domain-containing protein</fullName>
    </recommendedName>
</protein>
<gene>
    <name evidence="2" type="ORF">KVT40_001863</name>
</gene>
<dbReference type="GO" id="GO:0032259">
    <property type="term" value="P:methylation"/>
    <property type="evidence" value="ECO:0007669"/>
    <property type="project" value="InterPro"/>
</dbReference>
<dbReference type="SUPFAM" id="SSF53335">
    <property type="entry name" value="S-adenosyl-L-methionine-dependent methyltransferases"/>
    <property type="match status" value="1"/>
</dbReference>
<dbReference type="GO" id="GO:0008168">
    <property type="term" value="F:methyltransferase activity"/>
    <property type="evidence" value="ECO:0007669"/>
    <property type="project" value="InterPro"/>
</dbReference>
<dbReference type="Pfam" id="PF01728">
    <property type="entry name" value="FtsJ"/>
    <property type="match status" value="1"/>
</dbReference>
<dbReference type="OrthoDB" id="417125at2759"/>
<feature type="domain" description="Ribosomal RNA methyltransferase FtsJ" evidence="1">
    <location>
        <begin position="113"/>
        <end position="294"/>
    </location>
</feature>
<dbReference type="Proteomes" id="UP000809789">
    <property type="component" value="Unassembled WGS sequence"/>
</dbReference>
<evidence type="ECO:0000259" key="1">
    <source>
        <dbReference type="Pfam" id="PF01728"/>
    </source>
</evidence>
<accession>A0A8K0L5T4</accession>
<sequence>MRRLLTCMLKETTSGPTLRSQIIFRSWYHSSADLMSFVVKSVPMITSVMIAEELIMHQGWQSSESDAYFEAQRHQADHCDDKTAWMFYDMMKEIAKDMHHTTGGLHIEHLPHDDARILDCCMAPGGFLSVCLEINPGHRAVAFTLPVDEGGHRVLLPLDDGRVKTNFLDITMLSGDVGVTKIPFNHPDAVNFLPQQLPPEKTFDIVLCDGQVLRTHQRASYRERREARRLTLSQIILGLEHIDPGGTMIILLHKLETFNTANLLHKFSKFASLKVYKSVKYHAKRSSFYLIATNIQPYHVEALSVVSAWKKLWITATLGTDMEYERQLREEELGVYSLLNEYGPELMRLGQEIWCTQANALARMTWVHRR</sequence>
<name>A0A8K0L5T4_9PEZI</name>
<dbReference type="Gene3D" id="3.40.50.150">
    <property type="entry name" value="Vaccinia Virus protein VP39"/>
    <property type="match status" value="1"/>
</dbReference>
<proteinExistence type="predicted"/>
<comment type="caution">
    <text evidence="2">The sequence shown here is derived from an EMBL/GenBank/DDBJ whole genome shotgun (WGS) entry which is preliminary data.</text>
</comment>
<organism evidence="2 3">
    <name type="scientific">Elsinoe batatas</name>
    <dbReference type="NCBI Taxonomy" id="2601811"/>
    <lineage>
        <taxon>Eukaryota</taxon>
        <taxon>Fungi</taxon>
        <taxon>Dikarya</taxon>
        <taxon>Ascomycota</taxon>
        <taxon>Pezizomycotina</taxon>
        <taxon>Dothideomycetes</taxon>
        <taxon>Dothideomycetidae</taxon>
        <taxon>Myriangiales</taxon>
        <taxon>Elsinoaceae</taxon>
        <taxon>Elsinoe</taxon>
    </lineage>
</organism>
<keyword evidence="3" id="KW-1185">Reference proteome</keyword>
<dbReference type="InterPro" id="IPR029063">
    <property type="entry name" value="SAM-dependent_MTases_sf"/>
</dbReference>
<dbReference type="EMBL" id="JAESVG020000002">
    <property type="protein sequence ID" value="KAG8630244.1"/>
    <property type="molecule type" value="Genomic_DNA"/>
</dbReference>
<evidence type="ECO:0000313" key="2">
    <source>
        <dbReference type="EMBL" id="KAG8630244.1"/>
    </source>
</evidence>